<evidence type="ECO:0000313" key="4">
    <source>
        <dbReference type="EMBL" id="KAH8503741.1"/>
    </source>
</evidence>
<feature type="domain" description="K Homology" evidence="3">
    <location>
        <begin position="769"/>
        <end position="830"/>
    </location>
</feature>
<gene>
    <name evidence="4" type="ORF">H0E87_014853</name>
</gene>
<dbReference type="Proteomes" id="UP000807159">
    <property type="component" value="Chromosome 7"/>
</dbReference>
<dbReference type="PANTHER" id="PTHR10288">
    <property type="entry name" value="KH DOMAIN CONTAINING RNA BINDING PROTEIN"/>
    <property type="match status" value="1"/>
</dbReference>
<dbReference type="SMART" id="SM00322">
    <property type="entry name" value="KH"/>
    <property type="match status" value="5"/>
</dbReference>
<dbReference type="InterPro" id="IPR004087">
    <property type="entry name" value="KH_dom"/>
</dbReference>
<keyword evidence="1" id="KW-0677">Repeat</keyword>
<accession>A0A8T2YF75</accession>
<dbReference type="GO" id="GO:0003723">
    <property type="term" value="F:RNA binding"/>
    <property type="evidence" value="ECO:0007669"/>
    <property type="project" value="UniProtKB-UniRule"/>
</dbReference>
<proteinExistence type="predicted"/>
<evidence type="ECO:0000313" key="5">
    <source>
        <dbReference type="Proteomes" id="UP000807159"/>
    </source>
</evidence>
<dbReference type="Pfam" id="PF00013">
    <property type="entry name" value="KH_1"/>
    <property type="match status" value="5"/>
</dbReference>
<evidence type="ECO:0000256" key="2">
    <source>
        <dbReference type="PROSITE-ProRule" id="PRU00117"/>
    </source>
</evidence>
<sequence length="844" mass="90846">MQQQQQKHHRHKGPPRQPLIELQPGQVAFRVVCHVSKIGGLISHSSSVISPIWLEAGCLAHCEEAVKGSEHRVIVVVGSASPEKKIAVGEGETVEVSGAQEAVVRVLERMWRVDGKKDGGEYEGYCGLLANTSQIGAVVGREGRNIKRMKRTSGAHIWILPAPLCALKEDQLIQITGSSTVAVKKAVIAVTSCLQDYPPCEKDEMGLGLGAVRRRRSGSSGEEKNVQNALFQVTCKLRENLLPTEMLNGLRAGSPYRGAGEITMLHQSAGESLDSNQETSFGKRVDQVRDTPSSLLQLPQITGSSSVAIKKAVIDVTSCLQDCPPYEKDEVDLSLGAGRRRRSGSSGEPMCSLLPTYSENIATDGDHKKPNEQSQVQFRMICSHGAAGSIIGTGGSIVRALQNQTGASISFAPPITNSDDRLVTVSALENLESSHSPAQNALLLVFARSIEHDIERARSLGLIEEITVTATLLLPSNKVSCLIGRGGRVDSEMIETTGADIQILQGDQIFDFASKNDVVVQITGEEKNVQNALFQVTCKLRESLLPTEMLNGLSAGSPYRRAREITMLHQSAGESLDSNQETSFEKRLDQLRDTPSSLLQLPQITGSSSVAIKKAVIDVTSCLQDCPPYEKDEVDLSLGAGRRRRSGSSGEPMCSLLPTYSENIATDGDHKKPNEQSQVQFRMICSHGAAGRIIGTGGSVVRALQNQTGASIIFARPITNSDDRLVTVSALENLESSHSPAQNALLLVFARSIEHDIERARSLGLIEEITVTATLLLPSNRVSCLIGRGGRVDSEMIETTGADIQIMQGDQFFDLASKNDAVVQLSAPLPPRTINTSSSPVVVI</sequence>
<dbReference type="Gene3D" id="3.30.310.210">
    <property type="match status" value="2"/>
</dbReference>
<feature type="domain" description="K Homology" evidence="3">
    <location>
        <begin position="466"/>
        <end position="541"/>
    </location>
</feature>
<dbReference type="InterPro" id="IPR036612">
    <property type="entry name" value="KH_dom_type_1_sf"/>
</dbReference>
<protein>
    <recommendedName>
        <fullName evidence="3">K Homology domain-containing protein</fullName>
    </recommendedName>
</protein>
<name>A0A8T2YF75_POPDE</name>
<dbReference type="EMBL" id="JACEGQ020000007">
    <property type="protein sequence ID" value="KAH8503741.1"/>
    <property type="molecule type" value="Genomic_DNA"/>
</dbReference>
<feature type="domain" description="K Homology" evidence="3">
    <location>
        <begin position="677"/>
        <end position="750"/>
    </location>
</feature>
<dbReference type="PROSITE" id="PS50084">
    <property type="entry name" value="KH_TYPE_1"/>
    <property type="match status" value="5"/>
</dbReference>
<evidence type="ECO:0000259" key="3">
    <source>
        <dbReference type="SMART" id="SM00322"/>
    </source>
</evidence>
<dbReference type="Gene3D" id="3.30.1370.10">
    <property type="entry name" value="K Homology domain, type 1"/>
    <property type="match status" value="2"/>
</dbReference>
<feature type="domain" description="K Homology" evidence="3">
    <location>
        <begin position="122"/>
        <end position="195"/>
    </location>
</feature>
<dbReference type="SUPFAM" id="SSF54791">
    <property type="entry name" value="Eukaryotic type KH-domain (KH-domain type I)"/>
    <property type="match status" value="5"/>
</dbReference>
<evidence type="ECO:0000256" key="1">
    <source>
        <dbReference type="ARBA" id="ARBA00022737"/>
    </source>
</evidence>
<reference evidence="4" key="1">
    <citation type="journal article" date="2021" name="J. Hered.">
        <title>Genome Assembly of Salicaceae Populus deltoides (Eastern Cottonwood) I-69 Based on Nanopore Sequencing and Hi-C Technologies.</title>
        <authorList>
            <person name="Bai S."/>
            <person name="Wu H."/>
            <person name="Zhang J."/>
            <person name="Pan Z."/>
            <person name="Zhao W."/>
            <person name="Li Z."/>
            <person name="Tong C."/>
        </authorList>
    </citation>
    <scope>NUCLEOTIDE SEQUENCE</scope>
    <source>
        <tissue evidence="4">Leaf</tissue>
    </source>
</reference>
<feature type="domain" description="K Homology" evidence="3">
    <location>
        <begin position="374"/>
        <end position="447"/>
    </location>
</feature>
<keyword evidence="5" id="KW-1185">Reference proteome</keyword>
<dbReference type="AlphaFoldDB" id="A0A8T2YF75"/>
<dbReference type="CDD" id="cd22459">
    <property type="entry name" value="KH-I_PEPPER_rpt1_like"/>
    <property type="match status" value="1"/>
</dbReference>
<keyword evidence="2" id="KW-0694">RNA-binding</keyword>
<dbReference type="InterPro" id="IPR004088">
    <property type="entry name" value="KH_dom_type_1"/>
</dbReference>
<organism evidence="4 5">
    <name type="scientific">Populus deltoides</name>
    <name type="common">Eastern poplar</name>
    <name type="synonym">Eastern cottonwood</name>
    <dbReference type="NCBI Taxonomy" id="3696"/>
    <lineage>
        <taxon>Eukaryota</taxon>
        <taxon>Viridiplantae</taxon>
        <taxon>Streptophyta</taxon>
        <taxon>Embryophyta</taxon>
        <taxon>Tracheophyta</taxon>
        <taxon>Spermatophyta</taxon>
        <taxon>Magnoliopsida</taxon>
        <taxon>eudicotyledons</taxon>
        <taxon>Gunneridae</taxon>
        <taxon>Pentapetalae</taxon>
        <taxon>rosids</taxon>
        <taxon>fabids</taxon>
        <taxon>Malpighiales</taxon>
        <taxon>Salicaceae</taxon>
        <taxon>Saliceae</taxon>
        <taxon>Populus</taxon>
    </lineage>
</organism>
<comment type="caution">
    <text evidence="4">The sequence shown here is derived from an EMBL/GenBank/DDBJ whole genome shotgun (WGS) entry which is preliminary data.</text>
</comment>